<keyword evidence="17" id="KW-1185">Reference proteome</keyword>
<dbReference type="PROSITE" id="PS01360">
    <property type="entry name" value="ZF_MYND_1"/>
    <property type="match status" value="1"/>
</dbReference>
<keyword evidence="7" id="KW-0833">Ubl conjugation pathway</keyword>
<dbReference type="GO" id="GO:0005634">
    <property type="term" value="C:nucleus"/>
    <property type="evidence" value="ECO:0007669"/>
    <property type="project" value="TreeGrafter"/>
</dbReference>
<evidence type="ECO:0000256" key="1">
    <source>
        <dbReference type="ARBA" id="ARBA00000707"/>
    </source>
</evidence>
<dbReference type="InterPro" id="IPR001394">
    <property type="entry name" value="Peptidase_C19_UCH"/>
</dbReference>
<keyword evidence="5" id="KW-0479">Metal-binding</keyword>
<dbReference type="InterPro" id="IPR050164">
    <property type="entry name" value="Peptidase_C19"/>
</dbReference>
<dbReference type="InterPro" id="IPR002893">
    <property type="entry name" value="Znf_MYND"/>
</dbReference>
<name>A0AAN7GI21_9MYRT</name>
<protein>
    <recommendedName>
        <fullName evidence="3">ubiquitinyl hydrolase 1</fullName>
        <ecNumber evidence="3">3.4.19.12</ecNumber>
    </recommendedName>
</protein>
<feature type="region of interest" description="Disordered" evidence="12">
    <location>
        <begin position="380"/>
        <end position="399"/>
    </location>
</feature>
<feature type="compositionally biased region" description="Low complexity" evidence="12">
    <location>
        <begin position="928"/>
        <end position="953"/>
    </location>
</feature>
<evidence type="ECO:0000256" key="3">
    <source>
        <dbReference type="ARBA" id="ARBA00012759"/>
    </source>
</evidence>
<dbReference type="EMBL" id="JAXIOK010000023">
    <property type="protein sequence ID" value="KAK4742099.1"/>
    <property type="molecule type" value="Genomic_DNA"/>
</dbReference>
<proteinExistence type="inferred from homology"/>
<feature type="region of interest" description="Disordered" evidence="12">
    <location>
        <begin position="228"/>
        <end position="254"/>
    </location>
</feature>
<feature type="region of interest" description="Disordered" evidence="12">
    <location>
        <begin position="972"/>
        <end position="1086"/>
    </location>
</feature>
<accession>A0AAN7GI21</accession>
<feature type="compositionally biased region" description="Basic and acidic residues" evidence="12">
    <location>
        <begin position="231"/>
        <end position="242"/>
    </location>
</feature>
<feature type="compositionally biased region" description="Low complexity" evidence="12">
    <location>
        <begin position="1029"/>
        <end position="1050"/>
    </location>
</feature>
<evidence type="ECO:0000256" key="10">
    <source>
        <dbReference type="ARBA" id="ARBA00022833"/>
    </source>
</evidence>
<evidence type="ECO:0000256" key="4">
    <source>
        <dbReference type="ARBA" id="ARBA00022670"/>
    </source>
</evidence>
<evidence type="ECO:0000313" key="17">
    <source>
        <dbReference type="Proteomes" id="UP001345219"/>
    </source>
</evidence>
<dbReference type="PROSITE" id="PS50235">
    <property type="entry name" value="USP_3"/>
    <property type="match status" value="1"/>
</dbReference>
<evidence type="ECO:0000256" key="2">
    <source>
        <dbReference type="ARBA" id="ARBA00009085"/>
    </source>
</evidence>
<dbReference type="PANTHER" id="PTHR24006:SF874">
    <property type="entry name" value="UBIQUITIN CARBOXYL-TERMINAL HYDROLASE 16"/>
    <property type="match status" value="1"/>
</dbReference>
<comment type="catalytic activity">
    <reaction evidence="1">
        <text>Thiol-dependent hydrolysis of ester, thioester, amide, peptide and isopeptide bonds formed by the C-terminal Gly of ubiquitin (a 76-residue protein attached to proteins as an intracellular targeting signal).</text>
        <dbReference type="EC" id="3.4.19.12"/>
    </reaction>
</comment>
<dbReference type="PANTHER" id="PTHR24006">
    <property type="entry name" value="UBIQUITIN CARBOXYL-TERMINAL HYDROLASE"/>
    <property type="match status" value="1"/>
</dbReference>
<dbReference type="GO" id="GO:0005829">
    <property type="term" value="C:cytosol"/>
    <property type="evidence" value="ECO:0007669"/>
    <property type="project" value="TreeGrafter"/>
</dbReference>
<reference evidence="16 17" key="1">
    <citation type="journal article" date="2023" name="Hortic Res">
        <title>Pangenome of water caltrop reveals structural variations and asymmetric subgenome divergence after allopolyploidization.</title>
        <authorList>
            <person name="Zhang X."/>
            <person name="Chen Y."/>
            <person name="Wang L."/>
            <person name="Yuan Y."/>
            <person name="Fang M."/>
            <person name="Shi L."/>
            <person name="Lu R."/>
            <person name="Comes H.P."/>
            <person name="Ma Y."/>
            <person name="Chen Y."/>
            <person name="Huang G."/>
            <person name="Zhou Y."/>
            <person name="Zheng Z."/>
            <person name="Qiu Y."/>
        </authorList>
    </citation>
    <scope>NUCLEOTIDE SEQUENCE [LARGE SCALE GENOMIC DNA]</scope>
    <source>
        <tissue evidence="16">Roots</tissue>
    </source>
</reference>
<dbReference type="GO" id="GO:0006508">
    <property type="term" value="P:proteolysis"/>
    <property type="evidence" value="ECO:0007669"/>
    <property type="project" value="UniProtKB-KW"/>
</dbReference>
<keyword evidence="8" id="KW-0378">Hydrolase</keyword>
<feature type="transmembrane region" description="Helical" evidence="13">
    <location>
        <begin position="6"/>
        <end position="28"/>
    </location>
</feature>
<dbReference type="Gene3D" id="3.90.70.10">
    <property type="entry name" value="Cysteine proteinases"/>
    <property type="match status" value="1"/>
</dbReference>
<keyword evidence="9" id="KW-0788">Thiol protease</keyword>
<dbReference type="InterPro" id="IPR038765">
    <property type="entry name" value="Papain-like_cys_pep_sf"/>
</dbReference>
<dbReference type="PROSITE" id="PS50865">
    <property type="entry name" value="ZF_MYND_2"/>
    <property type="match status" value="1"/>
</dbReference>
<dbReference type="InterPro" id="IPR028889">
    <property type="entry name" value="USP"/>
</dbReference>
<gene>
    <name evidence="16" type="ORF">SAY87_000100</name>
</gene>
<feature type="region of interest" description="Disordered" evidence="12">
    <location>
        <begin position="925"/>
        <end position="956"/>
    </location>
</feature>
<dbReference type="GO" id="GO:0016579">
    <property type="term" value="P:protein deubiquitination"/>
    <property type="evidence" value="ECO:0007669"/>
    <property type="project" value="InterPro"/>
</dbReference>
<organism evidence="16 17">
    <name type="scientific">Trapa incisa</name>
    <dbReference type="NCBI Taxonomy" id="236973"/>
    <lineage>
        <taxon>Eukaryota</taxon>
        <taxon>Viridiplantae</taxon>
        <taxon>Streptophyta</taxon>
        <taxon>Embryophyta</taxon>
        <taxon>Tracheophyta</taxon>
        <taxon>Spermatophyta</taxon>
        <taxon>Magnoliopsida</taxon>
        <taxon>eudicotyledons</taxon>
        <taxon>Gunneridae</taxon>
        <taxon>Pentapetalae</taxon>
        <taxon>rosids</taxon>
        <taxon>malvids</taxon>
        <taxon>Myrtales</taxon>
        <taxon>Lythraceae</taxon>
        <taxon>Trapa</taxon>
    </lineage>
</organism>
<dbReference type="EC" id="3.4.19.12" evidence="3"/>
<dbReference type="InterPro" id="IPR018200">
    <property type="entry name" value="USP_CS"/>
</dbReference>
<evidence type="ECO:0000256" key="5">
    <source>
        <dbReference type="ARBA" id="ARBA00022723"/>
    </source>
</evidence>
<keyword evidence="13" id="KW-1133">Transmembrane helix</keyword>
<comment type="caution">
    <text evidence="16">The sequence shown here is derived from an EMBL/GenBank/DDBJ whole genome shotgun (WGS) entry which is preliminary data.</text>
</comment>
<feature type="compositionally biased region" description="Polar residues" evidence="12">
    <location>
        <begin position="380"/>
        <end position="393"/>
    </location>
</feature>
<dbReference type="SUPFAM" id="SSF144232">
    <property type="entry name" value="HIT/MYND zinc finger-like"/>
    <property type="match status" value="1"/>
</dbReference>
<evidence type="ECO:0000256" key="8">
    <source>
        <dbReference type="ARBA" id="ARBA00022801"/>
    </source>
</evidence>
<dbReference type="Pfam" id="PF01753">
    <property type="entry name" value="zf-MYND"/>
    <property type="match status" value="1"/>
</dbReference>
<dbReference type="PROSITE" id="PS00972">
    <property type="entry name" value="USP_1"/>
    <property type="match status" value="1"/>
</dbReference>
<evidence type="ECO:0000256" key="7">
    <source>
        <dbReference type="ARBA" id="ARBA00022786"/>
    </source>
</evidence>
<keyword evidence="10" id="KW-0862">Zinc</keyword>
<evidence type="ECO:0000256" key="6">
    <source>
        <dbReference type="ARBA" id="ARBA00022771"/>
    </source>
</evidence>
<evidence type="ECO:0000256" key="13">
    <source>
        <dbReference type="SAM" id="Phobius"/>
    </source>
</evidence>
<dbReference type="SUPFAM" id="SSF54001">
    <property type="entry name" value="Cysteine proteinases"/>
    <property type="match status" value="1"/>
</dbReference>
<keyword evidence="13" id="KW-0812">Transmembrane</keyword>
<keyword evidence="13" id="KW-0472">Membrane</keyword>
<feature type="compositionally biased region" description="Basic residues" evidence="12">
    <location>
        <begin position="1075"/>
        <end position="1086"/>
    </location>
</feature>
<keyword evidence="4" id="KW-0645">Protease</keyword>
<evidence type="ECO:0000259" key="15">
    <source>
        <dbReference type="PROSITE" id="PS50865"/>
    </source>
</evidence>
<dbReference type="Pfam" id="PF00443">
    <property type="entry name" value="UCH"/>
    <property type="match status" value="1"/>
</dbReference>
<feature type="domain" description="USP" evidence="14">
    <location>
        <begin position="546"/>
        <end position="850"/>
    </location>
</feature>
<dbReference type="GO" id="GO:0008270">
    <property type="term" value="F:zinc ion binding"/>
    <property type="evidence" value="ECO:0007669"/>
    <property type="project" value="UniProtKB-KW"/>
</dbReference>
<evidence type="ECO:0000313" key="16">
    <source>
        <dbReference type="EMBL" id="KAK4742099.1"/>
    </source>
</evidence>
<dbReference type="Proteomes" id="UP001345219">
    <property type="component" value="Chromosome 1"/>
</dbReference>
<evidence type="ECO:0000259" key="14">
    <source>
        <dbReference type="PROSITE" id="PS50235"/>
    </source>
</evidence>
<feature type="compositionally biased region" description="Low complexity" evidence="12">
    <location>
        <begin position="972"/>
        <end position="994"/>
    </location>
</feature>
<evidence type="ECO:0000256" key="9">
    <source>
        <dbReference type="ARBA" id="ARBA00022807"/>
    </source>
</evidence>
<evidence type="ECO:0000256" key="12">
    <source>
        <dbReference type="SAM" id="MobiDB-lite"/>
    </source>
</evidence>
<dbReference type="FunFam" id="6.10.140.2220:FF:000006">
    <property type="entry name" value="Ubiquitin carboxyl-terminal hydrolase 15"/>
    <property type="match status" value="1"/>
</dbReference>
<dbReference type="AlphaFoldDB" id="A0AAN7GI21"/>
<dbReference type="Gene3D" id="6.10.140.2220">
    <property type="match status" value="1"/>
</dbReference>
<feature type="domain" description="MYND-type" evidence="15">
    <location>
        <begin position="89"/>
        <end position="126"/>
    </location>
</feature>
<sequence length="1086" mass="118738">MLLVLDLGFSSLVVLIVCAVFPLVGLCVRSKWRRISVRKEEIRRLMILASEETARAEIEASAGYGYGYASANGYSNKYETVPDVQSSLCAVCLAPTTTRCSKCKAVRYCSGKCQIIHWRKGHKDECHPPAVKSNFGHRPSNYEKDVSFYSNIKGEKLLESNSAASFHRGAKLVDSTQALKVKHDIKVDFNPENCSESSDTGFTGFSASSTHNESSDDVSICDSVSSFDSGNSDKHLPDDVADNKTSSSGEDMDQANRIFPTFEDAVDSSDNSGLREFNDCNPAFYAEQDQSRVACLVDKSMQDASVVDPPIGLATFPKAAPLSEPTVHLHYPSASVNPNRKRGSNSTKVILNGSTILPGRNINGKTVLSGKKGDSQSVLVRSNSCNPSSSQILKTDGSLKMRSVSDHSSDLSTSVEAGFPVSLRTTIPSDFQRDSTTNGSLCNSSAGGCRSNGRQVYSITASRKLDGVGAAEAVSTEVVGFSPNKGSELKTFSGISVEHLKGSTLSRQYSLRGSGDMAARYSGKGLFPYELFVKLYTWKEVKLIPRGLRNCGNSCFANAVLQCLAFTPPLTAYFLQGLHSKLCTKKDWCFMCEFESLILKAKEGESPVSPFGIVSRLENIGSQLSNGREEDAHEFLRHAIDAMELICLSESRTSSASSEEDTTLIGLTFGGYLQSKIRCIKCQGKSERQEKILDLTVEIDGDIGTLQEALKKFMICEIMDGENKYQCNRCGSYEKAKKKLTILEAPNVLTIALKRFQLGKYGKLNKFIHYPEILDMAPYMTFTSDKSPIYRLYGVIVHLDVMNASYSGHYICYVKNPLNKWFKIDDSTVTPVDLETVLKVGAYILLYSRCSPRAPRSVRNQMVSCDPKPIPVPSRIMSKISTFNAKVLENPSHDYLHPNLVSTDGLASIESLYSKFHLLRRIPEDSPSDSSSLFSNNSDEGSSSSDGTRDSTSTAEDLSEYIFGGWNSPWRNSSDSDSSSSSLPSSSSSSPMASSDRRAPGIPEMRRRRAAEGMANNSFLSSDMSKARGNTSTSNGSGNTSTSNGSVNNSKYSNFRKTNTERLADVANDFDGVKSGRRSATMKRYN</sequence>
<keyword evidence="6 11" id="KW-0863">Zinc-finger</keyword>
<comment type="similarity">
    <text evidence="2">Belongs to the peptidase C19 family.</text>
</comment>
<evidence type="ECO:0000256" key="11">
    <source>
        <dbReference type="PROSITE-ProRule" id="PRU00134"/>
    </source>
</evidence>
<feature type="compositionally biased region" description="Polar residues" evidence="12">
    <location>
        <begin position="1015"/>
        <end position="1024"/>
    </location>
</feature>
<dbReference type="FunFam" id="3.90.70.10:FF:000026">
    <property type="entry name" value="Ubiquitin carboxyl-terminal hydrolase 15"/>
    <property type="match status" value="1"/>
</dbReference>
<dbReference type="GO" id="GO:0004843">
    <property type="term" value="F:cysteine-type deubiquitinase activity"/>
    <property type="evidence" value="ECO:0007669"/>
    <property type="project" value="UniProtKB-EC"/>
</dbReference>